<evidence type="ECO:0000313" key="3">
    <source>
        <dbReference type="Proteomes" id="UP000332933"/>
    </source>
</evidence>
<sequence length="666" mass="73734">MSNIIMPLPSSAFATVFLHVPYLFALMTDFQDGIHGDLCGLFGHRECSCLTPHTASLALHPTHHDRRQPLHQAITDGNLALVHRILACRVDLVTLDALHCAIRHQRLDIVQVVLARVRSVDRAPSCCDMPKPDRVPPTLNLDDVAEHNNFELLQFLRTTAPAFFEPWTTRAVISAARHGNLPMLRFLLEVNNPTIRCTSAVLHAAVASGQVDVVTHLAKTYPTQVLYNDVAWAFEDAGTRGALDMIKLLTLTLFPNEPTTGLARAAATAGHVTVLDWLVAHKGDAGSLADWEDVVRAGHVDVLKWMVRVHRWSAAAFVPRMMQWLDAMFIRPIERFCQTLLGQDSAWYGRSLRPGRVQNPVLVNQVELVDYLHAIGHPLDLLRPTNVEVAKVLHAHGVDFTHGHVHVAVGGMPNGGAIFGSNDLGLSRQQMRDGAALLRYMLEHCPHVRCTTGDMDTAAAAGVLEVVQVLHEVCRVECTTTALMTAVRHSHLEVVQYLYEHRVNETSEPSTLLHLAIATDNVDLVAFVCRHVQPPIAWDVAKPKTLAMMECLVDTQFTINDAGIVFVAAIPFGHVELLEKIVQRGCVTGDDIANALDKALRTGTTHLFDYLWTLGSTLWSHDERRLLVSSLLGIVDNACPHAGPWYNIQSRLAEEENYFELPLCTN</sequence>
<name>A0A485LMG5_9STRA</name>
<dbReference type="EMBL" id="VJMH01007247">
    <property type="protein sequence ID" value="KAF0684730.1"/>
    <property type="molecule type" value="Genomic_DNA"/>
</dbReference>
<organism evidence="2 3">
    <name type="scientific">Aphanomyces stellatus</name>
    <dbReference type="NCBI Taxonomy" id="120398"/>
    <lineage>
        <taxon>Eukaryota</taxon>
        <taxon>Sar</taxon>
        <taxon>Stramenopiles</taxon>
        <taxon>Oomycota</taxon>
        <taxon>Saprolegniomycetes</taxon>
        <taxon>Saprolegniales</taxon>
        <taxon>Verrucalvaceae</taxon>
        <taxon>Aphanomyces</taxon>
    </lineage>
</organism>
<dbReference type="AlphaFoldDB" id="A0A485LMG5"/>
<reference evidence="2 3" key="1">
    <citation type="submission" date="2019-03" db="EMBL/GenBank/DDBJ databases">
        <authorList>
            <person name="Gaulin E."/>
            <person name="Dumas B."/>
        </authorList>
    </citation>
    <scope>NUCLEOTIDE SEQUENCE [LARGE SCALE GENOMIC DNA]</scope>
    <source>
        <strain evidence="2">CBS 568.67</strain>
    </source>
</reference>
<reference evidence="1" key="2">
    <citation type="submission" date="2019-06" db="EMBL/GenBank/DDBJ databases">
        <title>Genomics analysis of Aphanomyces spp. identifies a new class of oomycete effector associated with host adaptation.</title>
        <authorList>
            <person name="Gaulin E."/>
        </authorList>
    </citation>
    <scope>NUCLEOTIDE SEQUENCE</scope>
    <source>
        <strain evidence="1">CBS 578.67</strain>
    </source>
</reference>
<dbReference type="InterPro" id="IPR052050">
    <property type="entry name" value="SecEffector_AnkRepeat"/>
</dbReference>
<gene>
    <name evidence="2" type="primary">Aste57867_23307</name>
    <name evidence="1" type="ORF">As57867_023236</name>
    <name evidence="2" type="ORF">ASTE57867_23307</name>
</gene>
<keyword evidence="3" id="KW-1185">Reference proteome</keyword>
<proteinExistence type="predicted"/>
<dbReference type="PANTHER" id="PTHR46586:SF3">
    <property type="entry name" value="ANKYRIN REPEAT-CONTAINING PROTEIN"/>
    <property type="match status" value="1"/>
</dbReference>
<dbReference type="Gene3D" id="1.25.40.20">
    <property type="entry name" value="Ankyrin repeat-containing domain"/>
    <property type="match status" value="3"/>
</dbReference>
<accession>A0A485LMG5</accession>
<dbReference type="Proteomes" id="UP000332933">
    <property type="component" value="Unassembled WGS sequence"/>
</dbReference>
<dbReference type="SMART" id="SM00248">
    <property type="entry name" value="ANK"/>
    <property type="match status" value="5"/>
</dbReference>
<evidence type="ECO:0000313" key="1">
    <source>
        <dbReference type="EMBL" id="KAF0684730.1"/>
    </source>
</evidence>
<dbReference type="OrthoDB" id="194358at2759"/>
<dbReference type="InterPro" id="IPR036770">
    <property type="entry name" value="Ankyrin_rpt-contain_sf"/>
</dbReference>
<evidence type="ECO:0000313" key="2">
    <source>
        <dbReference type="EMBL" id="VFT99952.1"/>
    </source>
</evidence>
<dbReference type="PANTHER" id="PTHR46586">
    <property type="entry name" value="ANKYRIN REPEAT-CONTAINING PROTEIN"/>
    <property type="match status" value="1"/>
</dbReference>
<dbReference type="SUPFAM" id="SSF48403">
    <property type="entry name" value="Ankyrin repeat"/>
    <property type="match status" value="1"/>
</dbReference>
<dbReference type="EMBL" id="CAADRA010007273">
    <property type="protein sequence ID" value="VFT99952.1"/>
    <property type="molecule type" value="Genomic_DNA"/>
</dbReference>
<dbReference type="Pfam" id="PF12796">
    <property type="entry name" value="Ank_2"/>
    <property type="match status" value="1"/>
</dbReference>
<dbReference type="InterPro" id="IPR002110">
    <property type="entry name" value="Ankyrin_rpt"/>
</dbReference>
<protein>
    <submittedName>
        <fullName evidence="2">Aste57867_23307 protein</fullName>
    </submittedName>
</protein>